<protein>
    <recommendedName>
        <fullName evidence="2">Ska2 N-terminal domain-containing protein</fullName>
    </recommendedName>
</protein>
<evidence type="ECO:0000259" key="2">
    <source>
        <dbReference type="Pfam" id="PF16740"/>
    </source>
</evidence>
<reference evidence="3" key="1">
    <citation type="submission" date="2020-06" db="EMBL/GenBank/DDBJ databases">
        <authorList>
            <consortium name="Plant Systems Biology data submission"/>
        </authorList>
    </citation>
    <scope>NUCLEOTIDE SEQUENCE</scope>
    <source>
        <strain evidence="3">D6</strain>
    </source>
</reference>
<feature type="region of interest" description="Disordered" evidence="1">
    <location>
        <begin position="109"/>
        <end position="140"/>
    </location>
</feature>
<name>A0A9N8HL58_9STRA</name>
<dbReference type="Gene3D" id="6.10.250.1380">
    <property type="match status" value="1"/>
</dbReference>
<dbReference type="Proteomes" id="UP001153069">
    <property type="component" value="Unassembled WGS sequence"/>
</dbReference>
<dbReference type="Pfam" id="PF16740">
    <property type="entry name" value="SKA2"/>
    <property type="match status" value="1"/>
</dbReference>
<proteinExistence type="predicted"/>
<dbReference type="AlphaFoldDB" id="A0A9N8HL58"/>
<dbReference type="OrthoDB" id="10489765at2759"/>
<evidence type="ECO:0000313" key="4">
    <source>
        <dbReference type="Proteomes" id="UP001153069"/>
    </source>
</evidence>
<accession>A0A9N8HL58</accession>
<dbReference type="InterPro" id="IPR042091">
    <property type="entry name" value="Ska2_N"/>
</dbReference>
<feature type="domain" description="Ska2 N-terminal" evidence="2">
    <location>
        <begin position="5"/>
        <end position="115"/>
    </location>
</feature>
<evidence type="ECO:0000256" key="1">
    <source>
        <dbReference type="SAM" id="MobiDB-lite"/>
    </source>
</evidence>
<evidence type="ECO:0000313" key="3">
    <source>
        <dbReference type="EMBL" id="CAB9519263.1"/>
    </source>
</evidence>
<organism evidence="3 4">
    <name type="scientific">Seminavis robusta</name>
    <dbReference type="NCBI Taxonomy" id="568900"/>
    <lineage>
        <taxon>Eukaryota</taxon>
        <taxon>Sar</taxon>
        <taxon>Stramenopiles</taxon>
        <taxon>Ochrophyta</taxon>
        <taxon>Bacillariophyta</taxon>
        <taxon>Bacillariophyceae</taxon>
        <taxon>Bacillariophycidae</taxon>
        <taxon>Naviculales</taxon>
        <taxon>Naviculaceae</taxon>
        <taxon>Seminavis</taxon>
    </lineage>
</organism>
<dbReference type="EMBL" id="CAICTM010001001">
    <property type="protein sequence ID" value="CAB9519263.1"/>
    <property type="molecule type" value="Genomic_DNA"/>
</dbReference>
<sequence length="166" mass="18264">MADQPAKALTEELSRAAQIIQNASHRLQKEFAQAPEIQTSEGERPVPDPVKLIRRICALERAIVDLTADCEEIAQTRSKVAPAVIRAQQENASLVWELCQSFPEILSQSAANDTTSSEDATEEGNASEILEEKSTITAEEESEWVTLAHTLEEQAQFFVPADETEG</sequence>
<keyword evidence="4" id="KW-1185">Reference proteome</keyword>
<comment type="caution">
    <text evidence="3">The sequence shown here is derived from an EMBL/GenBank/DDBJ whole genome shotgun (WGS) entry which is preliminary data.</text>
</comment>
<feature type="compositionally biased region" description="Polar residues" evidence="1">
    <location>
        <begin position="109"/>
        <end position="118"/>
    </location>
</feature>
<gene>
    <name evidence="3" type="ORF">SEMRO_1003_G230000.1</name>
</gene>